<evidence type="ECO:0000313" key="1">
    <source>
        <dbReference type="EMBL" id="KAJ1366802.1"/>
    </source>
</evidence>
<comment type="caution">
    <text evidence="1">The sequence shown here is derived from an EMBL/GenBank/DDBJ whole genome shotgun (WGS) entry which is preliminary data.</text>
</comment>
<organism evidence="1 2">
    <name type="scientific">Parelaphostrongylus tenuis</name>
    <name type="common">Meningeal worm</name>
    <dbReference type="NCBI Taxonomy" id="148309"/>
    <lineage>
        <taxon>Eukaryota</taxon>
        <taxon>Metazoa</taxon>
        <taxon>Ecdysozoa</taxon>
        <taxon>Nematoda</taxon>
        <taxon>Chromadorea</taxon>
        <taxon>Rhabditida</taxon>
        <taxon>Rhabditina</taxon>
        <taxon>Rhabditomorpha</taxon>
        <taxon>Strongyloidea</taxon>
        <taxon>Metastrongylidae</taxon>
        <taxon>Parelaphostrongylus</taxon>
    </lineage>
</organism>
<accession>A0AAD5WE18</accession>
<dbReference type="AlphaFoldDB" id="A0AAD5WE18"/>
<evidence type="ECO:0000313" key="2">
    <source>
        <dbReference type="Proteomes" id="UP001196413"/>
    </source>
</evidence>
<reference evidence="1" key="1">
    <citation type="submission" date="2021-06" db="EMBL/GenBank/DDBJ databases">
        <title>Parelaphostrongylus tenuis whole genome reference sequence.</title>
        <authorList>
            <person name="Garwood T.J."/>
            <person name="Larsen P.A."/>
            <person name="Fountain-Jones N.M."/>
            <person name="Garbe J.R."/>
            <person name="Macchietto M.G."/>
            <person name="Kania S.A."/>
            <person name="Gerhold R.W."/>
            <person name="Richards J.E."/>
            <person name="Wolf T.M."/>
        </authorList>
    </citation>
    <scope>NUCLEOTIDE SEQUENCE</scope>
    <source>
        <strain evidence="1">MNPRO001-30</strain>
        <tissue evidence="1">Meninges</tissue>
    </source>
</reference>
<gene>
    <name evidence="1" type="ORF">KIN20_027568</name>
</gene>
<sequence>MFETQCTTRKWPAANPKTLSVQFDTKENVRLERHRNGPTPASAKLSFISSSAQNANCLSGRDQQLGRYLGEIQA</sequence>
<keyword evidence="2" id="KW-1185">Reference proteome</keyword>
<dbReference type="EMBL" id="JAHQIW010005662">
    <property type="protein sequence ID" value="KAJ1366802.1"/>
    <property type="molecule type" value="Genomic_DNA"/>
</dbReference>
<dbReference type="Proteomes" id="UP001196413">
    <property type="component" value="Unassembled WGS sequence"/>
</dbReference>
<proteinExistence type="predicted"/>
<protein>
    <submittedName>
        <fullName evidence="1">Uncharacterized protein</fullName>
    </submittedName>
</protein>
<name>A0AAD5WE18_PARTN</name>